<gene>
    <name evidence="2" type="primary">ABSGL_00700.1 scaffold 913</name>
</gene>
<protein>
    <recommendedName>
        <fullName evidence="1">Macro domain-containing protein</fullName>
    </recommendedName>
</protein>
<feature type="domain" description="Macro" evidence="1">
    <location>
        <begin position="15"/>
        <end position="189"/>
    </location>
</feature>
<proteinExistence type="predicted"/>
<dbReference type="GO" id="GO:0005654">
    <property type="term" value="C:nucleoplasm"/>
    <property type="evidence" value="ECO:0007669"/>
    <property type="project" value="TreeGrafter"/>
</dbReference>
<dbReference type="Pfam" id="PF01661">
    <property type="entry name" value="Macro"/>
    <property type="match status" value="1"/>
</dbReference>
<dbReference type="InterPro" id="IPR002589">
    <property type="entry name" value="Macro_dom"/>
</dbReference>
<keyword evidence="3" id="KW-1185">Reference proteome</keyword>
<dbReference type="InParanoid" id="A0A168KT36"/>
<dbReference type="Gene3D" id="3.40.220.10">
    <property type="entry name" value="Leucine Aminopeptidase, subunit E, domain 1"/>
    <property type="match status" value="1"/>
</dbReference>
<dbReference type="EMBL" id="LT550309">
    <property type="protein sequence ID" value="SAL95377.1"/>
    <property type="molecule type" value="Genomic_DNA"/>
</dbReference>
<name>A0A168KT36_ABSGL</name>
<evidence type="ECO:0000313" key="2">
    <source>
        <dbReference type="EMBL" id="SAL95377.1"/>
    </source>
</evidence>
<dbReference type="NCBIfam" id="NF001664">
    <property type="entry name" value="PRK00431.1-6"/>
    <property type="match status" value="1"/>
</dbReference>
<dbReference type="PROSITE" id="PS51154">
    <property type="entry name" value="MACRO"/>
    <property type="match status" value="1"/>
</dbReference>
<dbReference type="GO" id="GO:0006974">
    <property type="term" value="P:DNA damage response"/>
    <property type="evidence" value="ECO:0007669"/>
    <property type="project" value="TreeGrafter"/>
</dbReference>
<dbReference type="GO" id="GO:0140293">
    <property type="term" value="F:ADP-ribosylglutamate hydrolase activity"/>
    <property type="evidence" value="ECO:0007669"/>
    <property type="project" value="TreeGrafter"/>
</dbReference>
<dbReference type="STRING" id="4829.A0A168KT36"/>
<accession>A0A168KT36</accession>
<evidence type="ECO:0000313" key="3">
    <source>
        <dbReference type="Proteomes" id="UP000078561"/>
    </source>
</evidence>
<dbReference type="InterPro" id="IPR043472">
    <property type="entry name" value="Macro_dom-like"/>
</dbReference>
<dbReference type="GO" id="GO:0140291">
    <property type="term" value="P:peptidyl-glutamate ADP-deribosylation"/>
    <property type="evidence" value="ECO:0007669"/>
    <property type="project" value="TreeGrafter"/>
</dbReference>
<evidence type="ECO:0000259" key="1">
    <source>
        <dbReference type="PROSITE" id="PS51154"/>
    </source>
</evidence>
<dbReference type="PANTHER" id="PTHR11106:SF27">
    <property type="entry name" value="MACRO DOMAIN-CONTAINING PROTEIN"/>
    <property type="match status" value="1"/>
</dbReference>
<sequence>MVTVKDYALANIQRLFPHSSPHPIASKVTLSTQDITTLKVDAIVNAANNSLLGGGGVDGAIHRAAGPGLLKECRTLGGCDTGDAKITKGYNLPAKHVIATVGPIAPPEQPDVLAQCYRRSLQVLVAHDLRTIAFPCISTGVYGFNKERAANVALTTVRQFLESDSRVDQVVFCLFSKEDVDLYQGKQHL</sequence>
<dbReference type="SUPFAM" id="SSF52949">
    <property type="entry name" value="Macro domain-like"/>
    <property type="match status" value="1"/>
</dbReference>
<dbReference type="PANTHER" id="PTHR11106">
    <property type="entry name" value="GANGLIOSIDE INDUCED DIFFERENTIATION ASSOCIATED PROTEIN 2-RELATED"/>
    <property type="match status" value="1"/>
</dbReference>
<dbReference type="SMART" id="SM00506">
    <property type="entry name" value="A1pp"/>
    <property type="match status" value="1"/>
</dbReference>
<organism evidence="2">
    <name type="scientific">Absidia glauca</name>
    <name type="common">Pin mould</name>
    <dbReference type="NCBI Taxonomy" id="4829"/>
    <lineage>
        <taxon>Eukaryota</taxon>
        <taxon>Fungi</taxon>
        <taxon>Fungi incertae sedis</taxon>
        <taxon>Mucoromycota</taxon>
        <taxon>Mucoromycotina</taxon>
        <taxon>Mucoromycetes</taxon>
        <taxon>Mucorales</taxon>
        <taxon>Cunninghamellaceae</taxon>
        <taxon>Absidia</taxon>
    </lineage>
</organism>
<dbReference type="GO" id="GO:0042278">
    <property type="term" value="P:purine nucleoside metabolic process"/>
    <property type="evidence" value="ECO:0007669"/>
    <property type="project" value="TreeGrafter"/>
</dbReference>
<dbReference type="AlphaFoldDB" id="A0A168KT36"/>
<dbReference type="OrthoDB" id="6077599at2759"/>
<dbReference type="CDD" id="cd02908">
    <property type="entry name" value="Macro_OAADPr_deacetylase"/>
    <property type="match status" value="1"/>
</dbReference>
<dbReference type="OMA" id="AKWVIHT"/>
<reference evidence="2" key="1">
    <citation type="submission" date="2016-04" db="EMBL/GenBank/DDBJ databases">
        <authorList>
            <person name="Evans L.H."/>
            <person name="Alamgir A."/>
            <person name="Owens N."/>
            <person name="Weber N.D."/>
            <person name="Virtaneva K."/>
            <person name="Barbian K."/>
            <person name="Babar A."/>
            <person name="Rosenke K."/>
        </authorList>
    </citation>
    <scope>NUCLEOTIDE SEQUENCE [LARGE SCALE GENOMIC DNA]</scope>
    <source>
        <strain evidence="2">CBS 101.48</strain>
    </source>
</reference>
<dbReference type="Proteomes" id="UP000078561">
    <property type="component" value="Unassembled WGS sequence"/>
</dbReference>